<comment type="caution">
    <text evidence="9">The sequence shown here is derived from an EMBL/GenBank/DDBJ whole genome shotgun (WGS) entry which is preliminary data.</text>
</comment>
<feature type="region of interest" description="Disordered" evidence="7">
    <location>
        <begin position="493"/>
        <end position="517"/>
    </location>
</feature>
<keyword evidence="10" id="KW-1185">Reference proteome</keyword>
<keyword evidence="3" id="KW-0805">Transcription regulation</keyword>
<dbReference type="EMBL" id="JARVKF010000101">
    <property type="protein sequence ID" value="KAK9422976.1"/>
    <property type="molecule type" value="Genomic_DNA"/>
</dbReference>
<evidence type="ECO:0000256" key="7">
    <source>
        <dbReference type="SAM" id="MobiDB-lite"/>
    </source>
</evidence>
<proteinExistence type="predicted"/>
<dbReference type="InterPro" id="IPR007219">
    <property type="entry name" value="XnlR_reg_dom"/>
</dbReference>
<evidence type="ECO:0000256" key="1">
    <source>
        <dbReference type="ARBA" id="ARBA00022723"/>
    </source>
</evidence>
<dbReference type="Pfam" id="PF04082">
    <property type="entry name" value="Fungal_trans"/>
    <property type="match status" value="1"/>
</dbReference>
<evidence type="ECO:0000256" key="5">
    <source>
        <dbReference type="ARBA" id="ARBA00023163"/>
    </source>
</evidence>
<keyword evidence="2" id="KW-0862">Zinc</keyword>
<feature type="region of interest" description="Disordered" evidence="7">
    <location>
        <begin position="100"/>
        <end position="173"/>
    </location>
</feature>
<dbReference type="InterPro" id="IPR051615">
    <property type="entry name" value="Transcr_Regulatory_Elem"/>
</dbReference>
<keyword evidence="5" id="KW-0804">Transcription</keyword>
<organism evidence="9 10">
    <name type="scientific">Seiridium unicorne</name>
    <dbReference type="NCBI Taxonomy" id="138068"/>
    <lineage>
        <taxon>Eukaryota</taxon>
        <taxon>Fungi</taxon>
        <taxon>Dikarya</taxon>
        <taxon>Ascomycota</taxon>
        <taxon>Pezizomycotina</taxon>
        <taxon>Sordariomycetes</taxon>
        <taxon>Xylariomycetidae</taxon>
        <taxon>Amphisphaeriales</taxon>
        <taxon>Sporocadaceae</taxon>
        <taxon>Seiridium</taxon>
    </lineage>
</organism>
<evidence type="ECO:0000313" key="10">
    <source>
        <dbReference type="Proteomes" id="UP001408356"/>
    </source>
</evidence>
<evidence type="ECO:0000256" key="2">
    <source>
        <dbReference type="ARBA" id="ARBA00022833"/>
    </source>
</evidence>
<evidence type="ECO:0000256" key="3">
    <source>
        <dbReference type="ARBA" id="ARBA00023015"/>
    </source>
</evidence>
<dbReference type="PANTHER" id="PTHR31313">
    <property type="entry name" value="TY1 ENHANCER ACTIVATOR"/>
    <property type="match status" value="1"/>
</dbReference>
<keyword evidence="1" id="KW-0479">Metal-binding</keyword>
<dbReference type="Proteomes" id="UP001408356">
    <property type="component" value="Unassembled WGS sequence"/>
</dbReference>
<feature type="domain" description="Xylanolytic transcriptional activator regulatory" evidence="8">
    <location>
        <begin position="226"/>
        <end position="389"/>
    </location>
</feature>
<evidence type="ECO:0000259" key="8">
    <source>
        <dbReference type="Pfam" id="PF04082"/>
    </source>
</evidence>
<evidence type="ECO:0000256" key="6">
    <source>
        <dbReference type="ARBA" id="ARBA00023242"/>
    </source>
</evidence>
<reference evidence="9 10" key="1">
    <citation type="journal article" date="2024" name="J. Plant Pathol.">
        <title>Sequence and assembly of the genome of Seiridium unicorne, isolate CBS 538.82, causal agent of cypress canker disease.</title>
        <authorList>
            <person name="Scali E."/>
            <person name="Rocca G.D."/>
            <person name="Danti R."/>
            <person name="Garbelotto M."/>
            <person name="Barberini S."/>
            <person name="Baroncelli R."/>
            <person name="Emiliani G."/>
        </authorList>
    </citation>
    <scope>NUCLEOTIDE SEQUENCE [LARGE SCALE GENOMIC DNA]</scope>
    <source>
        <strain evidence="9 10">BM-138-508</strain>
    </source>
</reference>
<dbReference type="CDD" id="cd12148">
    <property type="entry name" value="fungal_TF_MHR"/>
    <property type="match status" value="1"/>
</dbReference>
<dbReference type="PANTHER" id="PTHR31313:SF81">
    <property type="entry name" value="TY1 ENHANCER ACTIVATOR"/>
    <property type="match status" value="1"/>
</dbReference>
<accession>A0ABR2V874</accession>
<keyword evidence="6" id="KW-0539">Nucleus</keyword>
<evidence type="ECO:0000313" key="9">
    <source>
        <dbReference type="EMBL" id="KAK9422976.1"/>
    </source>
</evidence>
<evidence type="ECO:0000256" key="4">
    <source>
        <dbReference type="ARBA" id="ARBA00023125"/>
    </source>
</evidence>
<gene>
    <name evidence="9" type="ORF">SUNI508_04643</name>
</gene>
<name>A0ABR2V874_9PEZI</name>
<protein>
    <submittedName>
        <fullName evidence="9">Fungal-specific transcription factor domain-containing protein</fullName>
    </submittedName>
</protein>
<keyword evidence="4" id="KW-0238">DNA-binding</keyword>
<sequence>MVNQSKSSSATGTSQRAAIACQSCRSRKVKASRKPIRPILHDAEGFLSSAMRSLSRQMNRVVLVVELDRIAYWTRYQMGEGLLSKSDGTTTGTQYERQIALNKRTTEGTAGRSDEDSSTQPADAAVVACGPSASRSGNRTHTLPLPGKSTAIITSPRSPQPTPTPPIVDSDLPVNADDRSPSFYGATCHPHVLSPGKEASSTTFDDSDVIGIDLDPTSPHLRDQLIQTFFKYQTLWVEVVNKDQFLAHQAHERTSRWFSKFLENAILACGTRLSTSKAVRALGSKYQELARDDVLTAISKPTPANLQGFLILSEYEVTQGNDRAGWMFCGVACRMLSDIGLHELSTNVGPPDEAWESTKEKDIAYSLLSACVVYEGVWSLYLGRPSSIPMTVMSTVTSRHTAGRGSHSPWIDAWVGLCGPMAEISHLLNEQSISSADRSISLRTLLRQVEDWYDRLPPGLAYDEHRLTNMSLTGYGLHTQYCKVQIHLRRALSTSQPTKKRQYSQITGGKTSQTSSNDPSTIIYQYALRIARLVVTYRETCGVEKIPSIMLDNAVVAASEMIGHLRRGRCTKDKQNDTIWFQQLMKSLEMVQPHFPVIGRMLDVLKRSGWVDKSNAPVLRNSTNAPAQELQPLDNSRDLDSALSNFQNGLDGMGSVSDMLWDSFGTETAPAAFLSDGFDDFVLGHSFSEGLASSFAQASTGSEKISF</sequence>